<proteinExistence type="predicted"/>
<gene>
    <name evidence="1" type="ORF">OCU04_005650</name>
</gene>
<dbReference type="OrthoDB" id="5213892at2759"/>
<sequence>MPGSGNILLGTLSATGGEAALLMHFLDNVFPLQYPMYKPEVAEGGRGWLLSLLLKTKPLYHASIGLSAYHRGVVLREKSYGGCTKPSIAEQESHLAICLNEFQNAIRSAQDSADCNSVLPESSLGIMACVVQLVFFEVSFFFCVVHGLVKPY</sequence>
<accession>A0A9X0DN19</accession>
<dbReference type="EMBL" id="JAPEIS010000005">
    <property type="protein sequence ID" value="KAJ8066603.1"/>
    <property type="molecule type" value="Genomic_DNA"/>
</dbReference>
<dbReference type="InterPro" id="IPR021858">
    <property type="entry name" value="Fun_TF"/>
</dbReference>
<protein>
    <submittedName>
        <fullName evidence="1">Uncharacterized protein</fullName>
    </submittedName>
</protein>
<organism evidence="1 2">
    <name type="scientific">Sclerotinia nivalis</name>
    <dbReference type="NCBI Taxonomy" id="352851"/>
    <lineage>
        <taxon>Eukaryota</taxon>
        <taxon>Fungi</taxon>
        <taxon>Dikarya</taxon>
        <taxon>Ascomycota</taxon>
        <taxon>Pezizomycotina</taxon>
        <taxon>Leotiomycetes</taxon>
        <taxon>Helotiales</taxon>
        <taxon>Sclerotiniaceae</taxon>
        <taxon>Sclerotinia</taxon>
    </lineage>
</organism>
<dbReference type="AlphaFoldDB" id="A0A9X0DN19"/>
<evidence type="ECO:0000313" key="2">
    <source>
        <dbReference type="Proteomes" id="UP001152300"/>
    </source>
</evidence>
<keyword evidence="2" id="KW-1185">Reference proteome</keyword>
<comment type="caution">
    <text evidence="1">The sequence shown here is derived from an EMBL/GenBank/DDBJ whole genome shotgun (WGS) entry which is preliminary data.</text>
</comment>
<reference evidence="1" key="1">
    <citation type="submission" date="2022-11" db="EMBL/GenBank/DDBJ databases">
        <title>Genome Resource of Sclerotinia nivalis Strain SnTB1, a Plant Pathogen Isolated from American Ginseng.</title>
        <authorList>
            <person name="Fan S."/>
        </authorList>
    </citation>
    <scope>NUCLEOTIDE SEQUENCE</scope>
    <source>
        <strain evidence="1">SnTB1</strain>
    </source>
</reference>
<dbReference type="Proteomes" id="UP001152300">
    <property type="component" value="Unassembled WGS sequence"/>
</dbReference>
<dbReference type="Pfam" id="PF11951">
    <property type="entry name" value="Fungal_trans_2"/>
    <property type="match status" value="1"/>
</dbReference>
<evidence type="ECO:0000313" key="1">
    <source>
        <dbReference type="EMBL" id="KAJ8066603.1"/>
    </source>
</evidence>
<name>A0A9X0DN19_9HELO</name>